<dbReference type="Pfam" id="PF10262">
    <property type="entry name" value="Rdx"/>
    <property type="match status" value="1"/>
</dbReference>
<dbReference type="AlphaFoldDB" id="R4XGU0"/>
<evidence type="ECO:0000256" key="1">
    <source>
        <dbReference type="ARBA" id="ARBA00023284"/>
    </source>
</evidence>
<dbReference type="InterPro" id="IPR011893">
    <property type="entry name" value="Selenoprotein_Rdx-typ"/>
</dbReference>
<dbReference type="Proteomes" id="UP000013776">
    <property type="component" value="Unassembled WGS sequence"/>
</dbReference>
<dbReference type="Gene3D" id="3.40.30.10">
    <property type="entry name" value="Glutaredoxin"/>
    <property type="match status" value="1"/>
</dbReference>
<reference evidence="3 4" key="1">
    <citation type="journal article" date="2013" name="MBio">
        <title>Genome sequencing of the plant pathogen Taphrina deformans, the causal agent of peach leaf curl.</title>
        <authorList>
            <person name="Cisse O.H."/>
            <person name="Almeida J.M.G.C.F."/>
            <person name="Fonseca A."/>
            <person name="Kumar A.A."/>
            <person name="Salojaervi J."/>
            <person name="Overmyer K."/>
            <person name="Hauser P.M."/>
            <person name="Pagni M."/>
        </authorList>
    </citation>
    <scope>NUCLEOTIDE SEQUENCE [LARGE SCALE GENOMIC DNA]</scope>
    <source>
        <strain evidence="4">PYCC 5710 / ATCC 11124 / CBS 356.35 / IMI 108563 / JCM 9778 / NBRC 8474</strain>
    </source>
</reference>
<dbReference type="EMBL" id="CAHR02000171">
    <property type="protein sequence ID" value="CCG83707.1"/>
    <property type="molecule type" value="Genomic_DNA"/>
</dbReference>
<dbReference type="OrthoDB" id="60822at2759"/>
<feature type="compositionally biased region" description="Basic and acidic residues" evidence="2">
    <location>
        <begin position="137"/>
        <end position="159"/>
    </location>
</feature>
<keyword evidence="1" id="KW-0676">Redox-active center</keyword>
<dbReference type="NCBIfam" id="TIGR02174">
    <property type="entry name" value="CXXU_selWTH"/>
    <property type="match status" value="1"/>
</dbReference>
<dbReference type="SUPFAM" id="SSF52833">
    <property type="entry name" value="Thioredoxin-like"/>
    <property type="match status" value="1"/>
</dbReference>
<dbReference type="PANTHER" id="PTHR36417:SF2">
    <property type="entry name" value="SELENOPROTEIN DOMAIN PROTEIN (AFU_ORTHOLOGUE AFUA_1G05220)"/>
    <property type="match status" value="1"/>
</dbReference>
<comment type="caution">
    <text evidence="3">The sequence shown here is derived from an EMBL/GenBank/DDBJ whole genome shotgun (WGS) entry which is preliminary data.</text>
</comment>
<evidence type="ECO:0000313" key="3">
    <source>
        <dbReference type="EMBL" id="CCG83707.1"/>
    </source>
</evidence>
<organism evidence="3 4">
    <name type="scientific">Taphrina deformans (strain PYCC 5710 / ATCC 11124 / CBS 356.35 / IMI 108563 / JCM 9778 / NBRC 8474)</name>
    <name type="common">Peach leaf curl fungus</name>
    <name type="synonym">Lalaria deformans</name>
    <dbReference type="NCBI Taxonomy" id="1097556"/>
    <lineage>
        <taxon>Eukaryota</taxon>
        <taxon>Fungi</taxon>
        <taxon>Dikarya</taxon>
        <taxon>Ascomycota</taxon>
        <taxon>Taphrinomycotina</taxon>
        <taxon>Taphrinomycetes</taxon>
        <taxon>Taphrinales</taxon>
        <taxon>Taphrinaceae</taxon>
        <taxon>Taphrina</taxon>
    </lineage>
</organism>
<evidence type="ECO:0008006" key="5">
    <source>
        <dbReference type="Google" id="ProtNLM"/>
    </source>
</evidence>
<dbReference type="VEuPathDB" id="FungiDB:TAPDE_003913"/>
<dbReference type="eggNOG" id="ENOG502S6UH">
    <property type="taxonomic scope" value="Eukaryota"/>
</dbReference>
<evidence type="ECO:0000313" key="4">
    <source>
        <dbReference type="Proteomes" id="UP000013776"/>
    </source>
</evidence>
<dbReference type="InterPro" id="IPR036249">
    <property type="entry name" value="Thioredoxin-like_sf"/>
</dbReference>
<accession>R4XGU0</accession>
<gene>
    <name evidence="3" type="ORF">TAPDE_003913</name>
</gene>
<evidence type="ECO:0000256" key="2">
    <source>
        <dbReference type="SAM" id="MobiDB-lite"/>
    </source>
</evidence>
<dbReference type="PANTHER" id="PTHR36417">
    <property type="entry name" value="SELENOPROTEIN DOMAIN PROTEIN (AFU_ORTHOLOGUE AFUA_1G05220)"/>
    <property type="match status" value="1"/>
</dbReference>
<name>R4XGU0_TAPDE</name>
<feature type="compositionally biased region" description="Basic and acidic residues" evidence="2">
    <location>
        <begin position="177"/>
        <end position="198"/>
    </location>
</feature>
<feature type="region of interest" description="Disordered" evidence="2">
    <location>
        <begin position="125"/>
        <end position="198"/>
    </location>
</feature>
<proteinExistence type="predicted"/>
<keyword evidence="4" id="KW-1185">Reference proteome</keyword>
<protein>
    <recommendedName>
        <fullName evidence="5">Selenoprotein W family protein</fullName>
    </recommendedName>
</protein>
<sequence length="198" mass="21812">MSAEPAEVAMQTVQARDPRVVIEYCKQCRWMLRAAWYAQELLTTFQDQIGEVALQPSAGGRFFVTVLVEGQATLVWDRKERGGFPESKQLKQLIRDVIDPSKSLGHSDTPVAVKQVMSRAKNVVQATGTEDGPVNTMDDKPMDNTTTEHAKKQETEKLPDGPVSKLDDAPAGAPEGAGRKGRQEIVKEAKDLDCKDCE</sequence>